<evidence type="ECO:0000256" key="1">
    <source>
        <dbReference type="SAM" id="SignalP"/>
    </source>
</evidence>
<keyword evidence="1" id="KW-0732">Signal</keyword>
<organism evidence="2 3">
    <name type="scientific">Streptacidiphilus fuscans</name>
    <dbReference type="NCBI Taxonomy" id="2789292"/>
    <lineage>
        <taxon>Bacteria</taxon>
        <taxon>Bacillati</taxon>
        <taxon>Actinomycetota</taxon>
        <taxon>Actinomycetes</taxon>
        <taxon>Kitasatosporales</taxon>
        <taxon>Streptomycetaceae</taxon>
        <taxon>Streptacidiphilus</taxon>
    </lineage>
</organism>
<reference evidence="2" key="1">
    <citation type="submission" date="2020-11" db="EMBL/GenBank/DDBJ databases">
        <title>Isolation and identification of active actinomycetes.</title>
        <authorList>
            <person name="Yu B."/>
        </authorList>
    </citation>
    <scope>NUCLEOTIDE SEQUENCE</scope>
    <source>
        <strain evidence="2">NEAU-YB345</strain>
    </source>
</reference>
<feature type="signal peptide" evidence="1">
    <location>
        <begin position="1"/>
        <end position="36"/>
    </location>
</feature>
<name>A0A931FGI3_9ACTN</name>
<accession>A0A931FGI3</accession>
<gene>
    <name evidence="2" type="ORF">I2501_38705</name>
</gene>
<dbReference type="RefSeq" id="WP_196198770.1">
    <property type="nucleotide sequence ID" value="NZ_JADPRT010000034.1"/>
</dbReference>
<feature type="chain" id="PRO_5036955533" description="Secreted protein" evidence="1">
    <location>
        <begin position="37"/>
        <end position="130"/>
    </location>
</feature>
<proteinExistence type="predicted"/>
<keyword evidence="3" id="KW-1185">Reference proteome</keyword>
<evidence type="ECO:0000313" key="3">
    <source>
        <dbReference type="Proteomes" id="UP000657385"/>
    </source>
</evidence>
<comment type="caution">
    <text evidence="2">The sequence shown here is derived from an EMBL/GenBank/DDBJ whole genome shotgun (WGS) entry which is preliminary data.</text>
</comment>
<protein>
    <recommendedName>
        <fullName evidence="4">Secreted protein</fullName>
    </recommendedName>
</protein>
<dbReference type="AlphaFoldDB" id="A0A931FGI3"/>
<dbReference type="Proteomes" id="UP000657385">
    <property type="component" value="Unassembled WGS sequence"/>
</dbReference>
<evidence type="ECO:0008006" key="4">
    <source>
        <dbReference type="Google" id="ProtNLM"/>
    </source>
</evidence>
<evidence type="ECO:0000313" key="2">
    <source>
        <dbReference type="EMBL" id="MBF9073952.1"/>
    </source>
</evidence>
<dbReference type="EMBL" id="JADPRT010000034">
    <property type="protein sequence ID" value="MBF9073952.1"/>
    <property type="molecule type" value="Genomic_DNA"/>
</dbReference>
<sequence length="130" mass="14083">MFGFVKARRLRRLSATLGAVAAIGVSTVVVAPSAHADDYVQHCGTYHSWTECISFDYTTETTAVNALNGYSYDQTESLYYEFHNGQVFSQGIDIPAHSWRGFSEEGAFPANSDPVCAGIGDVANIVCADF</sequence>